<evidence type="ECO:0000313" key="2">
    <source>
        <dbReference type="Proteomes" id="UP001476798"/>
    </source>
</evidence>
<organism evidence="1 2">
    <name type="scientific">Goodea atripinnis</name>
    <dbReference type="NCBI Taxonomy" id="208336"/>
    <lineage>
        <taxon>Eukaryota</taxon>
        <taxon>Metazoa</taxon>
        <taxon>Chordata</taxon>
        <taxon>Craniata</taxon>
        <taxon>Vertebrata</taxon>
        <taxon>Euteleostomi</taxon>
        <taxon>Actinopterygii</taxon>
        <taxon>Neopterygii</taxon>
        <taxon>Teleostei</taxon>
        <taxon>Neoteleostei</taxon>
        <taxon>Acanthomorphata</taxon>
        <taxon>Ovalentaria</taxon>
        <taxon>Atherinomorphae</taxon>
        <taxon>Cyprinodontiformes</taxon>
        <taxon>Goodeidae</taxon>
        <taxon>Goodea</taxon>
    </lineage>
</organism>
<name>A0ABV0PZC7_9TELE</name>
<keyword evidence="2" id="KW-1185">Reference proteome</keyword>
<gene>
    <name evidence="1" type="ORF">GOODEAATRI_019560</name>
</gene>
<protein>
    <submittedName>
        <fullName evidence="1">Uncharacterized protein</fullName>
    </submittedName>
</protein>
<proteinExistence type="predicted"/>
<evidence type="ECO:0000313" key="1">
    <source>
        <dbReference type="EMBL" id="MEQ2188884.1"/>
    </source>
</evidence>
<sequence length="136" mass="14121">MDLAMRSLMVKLKVCLSVFVCLLVISFCVLYFSLGFSQSGMGGTMGSSLPPFQTTMTSSLGHTGMSQTVDPQKSSGLFGVENKTTANISGSNGFKTSNPFSSGGPGIHSMDHSAGIRMLSVGLNVDAAGEEGVRSI</sequence>
<accession>A0ABV0PZC7</accession>
<reference evidence="1 2" key="1">
    <citation type="submission" date="2021-06" db="EMBL/GenBank/DDBJ databases">
        <authorList>
            <person name="Palmer J.M."/>
        </authorList>
    </citation>
    <scope>NUCLEOTIDE SEQUENCE [LARGE SCALE GENOMIC DNA]</scope>
    <source>
        <strain evidence="1 2">GA_2019</strain>
        <tissue evidence="1">Muscle</tissue>
    </source>
</reference>
<comment type="caution">
    <text evidence="1">The sequence shown here is derived from an EMBL/GenBank/DDBJ whole genome shotgun (WGS) entry which is preliminary data.</text>
</comment>
<dbReference type="EMBL" id="JAHRIO010091705">
    <property type="protein sequence ID" value="MEQ2188884.1"/>
    <property type="molecule type" value="Genomic_DNA"/>
</dbReference>
<dbReference type="Proteomes" id="UP001476798">
    <property type="component" value="Unassembled WGS sequence"/>
</dbReference>